<protein>
    <submittedName>
        <fullName evidence="2">Uncharacterized protein</fullName>
    </submittedName>
</protein>
<feature type="compositionally biased region" description="Polar residues" evidence="1">
    <location>
        <begin position="16"/>
        <end position="36"/>
    </location>
</feature>
<feature type="compositionally biased region" description="Basic and acidic residues" evidence="1">
    <location>
        <begin position="1"/>
        <end position="14"/>
    </location>
</feature>
<evidence type="ECO:0000256" key="1">
    <source>
        <dbReference type="SAM" id="MobiDB-lite"/>
    </source>
</evidence>
<sequence length="36" mass="4163">MKLIDSQKNKRGKTEGYQTSKRTITRTSNKEQCTCV</sequence>
<proteinExistence type="predicted"/>
<name>A0A2P2R3S9_RHIMU</name>
<dbReference type="AlphaFoldDB" id="A0A2P2R3S9"/>
<organism evidence="2">
    <name type="scientific">Rhizophora mucronata</name>
    <name type="common">Asiatic mangrove</name>
    <dbReference type="NCBI Taxonomy" id="61149"/>
    <lineage>
        <taxon>Eukaryota</taxon>
        <taxon>Viridiplantae</taxon>
        <taxon>Streptophyta</taxon>
        <taxon>Embryophyta</taxon>
        <taxon>Tracheophyta</taxon>
        <taxon>Spermatophyta</taxon>
        <taxon>Magnoliopsida</taxon>
        <taxon>eudicotyledons</taxon>
        <taxon>Gunneridae</taxon>
        <taxon>Pentapetalae</taxon>
        <taxon>rosids</taxon>
        <taxon>fabids</taxon>
        <taxon>Malpighiales</taxon>
        <taxon>Rhizophoraceae</taxon>
        <taxon>Rhizophora</taxon>
    </lineage>
</organism>
<reference evidence="2" key="1">
    <citation type="submission" date="2018-02" db="EMBL/GenBank/DDBJ databases">
        <title>Rhizophora mucronata_Transcriptome.</title>
        <authorList>
            <person name="Meera S.P."/>
            <person name="Sreeshan A."/>
            <person name="Augustine A."/>
        </authorList>
    </citation>
    <scope>NUCLEOTIDE SEQUENCE</scope>
    <source>
        <tissue evidence="2">Leaf</tissue>
    </source>
</reference>
<feature type="region of interest" description="Disordered" evidence="1">
    <location>
        <begin position="1"/>
        <end position="36"/>
    </location>
</feature>
<dbReference type="EMBL" id="GGEC01093377">
    <property type="protein sequence ID" value="MBX73861.1"/>
    <property type="molecule type" value="Transcribed_RNA"/>
</dbReference>
<evidence type="ECO:0000313" key="2">
    <source>
        <dbReference type="EMBL" id="MBX73861.1"/>
    </source>
</evidence>
<accession>A0A2P2R3S9</accession>